<evidence type="ECO:0000259" key="1">
    <source>
        <dbReference type="Pfam" id="PF01968"/>
    </source>
</evidence>
<proteinExistence type="predicted"/>
<dbReference type="Proteomes" id="UP000317369">
    <property type="component" value="Chromosome"/>
</dbReference>
<dbReference type="PANTHER" id="PTHR11365">
    <property type="entry name" value="5-OXOPROLINASE RELATED"/>
    <property type="match status" value="1"/>
</dbReference>
<evidence type="ECO:0000313" key="3">
    <source>
        <dbReference type="EMBL" id="QDU34198.1"/>
    </source>
</evidence>
<accession>A0A517YVD4</accession>
<gene>
    <name evidence="3" type="primary">apc3</name>
    <name evidence="3" type="ORF">KS4_22610</name>
</gene>
<dbReference type="GO" id="GO:0016874">
    <property type="term" value="F:ligase activity"/>
    <property type="evidence" value="ECO:0007669"/>
    <property type="project" value="UniProtKB-KW"/>
</dbReference>
<organism evidence="3 4">
    <name type="scientific">Poriferisphaera corsica</name>
    <dbReference type="NCBI Taxonomy" id="2528020"/>
    <lineage>
        <taxon>Bacteria</taxon>
        <taxon>Pseudomonadati</taxon>
        <taxon>Planctomycetota</taxon>
        <taxon>Phycisphaerae</taxon>
        <taxon>Phycisphaerales</taxon>
        <taxon>Phycisphaeraceae</taxon>
        <taxon>Poriferisphaera</taxon>
    </lineage>
</organism>
<keyword evidence="3" id="KW-0436">Ligase</keyword>
<evidence type="ECO:0000259" key="2">
    <source>
        <dbReference type="Pfam" id="PF05378"/>
    </source>
</evidence>
<evidence type="ECO:0000313" key="4">
    <source>
        <dbReference type="Proteomes" id="UP000317369"/>
    </source>
</evidence>
<dbReference type="EC" id="6.4.1.8" evidence="3"/>
<name>A0A517YVD4_9BACT</name>
<dbReference type="PANTHER" id="PTHR11365:SF23">
    <property type="entry name" value="HYPOTHETICAL 5-OXOPROLINASE (EUROFUNG)-RELATED"/>
    <property type="match status" value="1"/>
</dbReference>
<reference evidence="3 4" key="1">
    <citation type="submission" date="2019-02" db="EMBL/GenBank/DDBJ databases">
        <title>Deep-cultivation of Planctomycetes and their phenomic and genomic characterization uncovers novel biology.</title>
        <authorList>
            <person name="Wiegand S."/>
            <person name="Jogler M."/>
            <person name="Boedeker C."/>
            <person name="Pinto D."/>
            <person name="Vollmers J."/>
            <person name="Rivas-Marin E."/>
            <person name="Kohn T."/>
            <person name="Peeters S.H."/>
            <person name="Heuer A."/>
            <person name="Rast P."/>
            <person name="Oberbeckmann S."/>
            <person name="Bunk B."/>
            <person name="Jeske O."/>
            <person name="Meyerdierks A."/>
            <person name="Storesund J.E."/>
            <person name="Kallscheuer N."/>
            <person name="Luecker S."/>
            <person name="Lage O.M."/>
            <person name="Pohl T."/>
            <person name="Merkel B.J."/>
            <person name="Hornburger P."/>
            <person name="Mueller R.-W."/>
            <person name="Bruemmer F."/>
            <person name="Labrenz M."/>
            <person name="Spormann A.M."/>
            <person name="Op den Camp H."/>
            <person name="Overmann J."/>
            <person name="Amann R."/>
            <person name="Jetten M.S.M."/>
            <person name="Mascher T."/>
            <person name="Medema M.H."/>
            <person name="Devos D.P."/>
            <person name="Kaster A.-K."/>
            <person name="Ovreas L."/>
            <person name="Rohde M."/>
            <person name="Galperin M.Y."/>
            <person name="Jogler C."/>
        </authorList>
    </citation>
    <scope>NUCLEOTIDE SEQUENCE [LARGE SCALE GENOMIC DNA]</scope>
    <source>
        <strain evidence="3 4">KS4</strain>
    </source>
</reference>
<dbReference type="EMBL" id="CP036425">
    <property type="protein sequence ID" value="QDU34198.1"/>
    <property type="molecule type" value="Genomic_DNA"/>
</dbReference>
<dbReference type="GO" id="GO:0017168">
    <property type="term" value="F:5-oxoprolinase (ATP-hydrolyzing) activity"/>
    <property type="evidence" value="ECO:0007669"/>
    <property type="project" value="TreeGrafter"/>
</dbReference>
<protein>
    <submittedName>
        <fullName evidence="3">Acetophenone carboxylase gamma subunit</fullName>
        <ecNumber evidence="3">6.4.1.8</ecNumber>
    </submittedName>
</protein>
<dbReference type="RefSeq" id="WP_200761170.1">
    <property type="nucleotide sequence ID" value="NZ_CP036425.1"/>
</dbReference>
<keyword evidence="4" id="KW-1185">Reference proteome</keyword>
<dbReference type="GO" id="GO:0005829">
    <property type="term" value="C:cytosol"/>
    <property type="evidence" value="ECO:0007669"/>
    <property type="project" value="TreeGrafter"/>
</dbReference>
<feature type="domain" description="Hydantoinase A/oxoprolinase" evidence="1">
    <location>
        <begin position="204"/>
        <end position="488"/>
    </location>
</feature>
<dbReference type="InterPro" id="IPR043129">
    <property type="entry name" value="ATPase_NBD"/>
</dbReference>
<dbReference type="Pfam" id="PF05378">
    <property type="entry name" value="Hydant_A_N"/>
    <property type="match status" value="1"/>
</dbReference>
<dbReference type="Pfam" id="PF01968">
    <property type="entry name" value="Hydantoinase_A"/>
    <property type="match status" value="1"/>
</dbReference>
<dbReference type="AlphaFoldDB" id="A0A517YVD4"/>
<feature type="domain" description="Hydantoinase/oxoprolinase N-terminal" evidence="2">
    <location>
        <begin position="2"/>
        <end position="183"/>
    </location>
</feature>
<dbReference type="InterPro" id="IPR002821">
    <property type="entry name" value="Hydantoinase_A"/>
</dbReference>
<dbReference type="InterPro" id="IPR045079">
    <property type="entry name" value="Oxoprolinase-like"/>
</dbReference>
<dbReference type="GO" id="GO:0006749">
    <property type="term" value="P:glutathione metabolic process"/>
    <property type="evidence" value="ECO:0007669"/>
    <property type="project" value="TreeGrafter"/>
</dbReference>
<dbReference type="SUPFAM" id="SSF53067">
    <property type="entry name" value="Actin-like ATPase domain"/>
    <property type="match status" value="1"/>
</dbReference>
<dbReference type="KEGG" id="pcor:KS4_22610"/>
<dbReference type="InterPro" id="IPR008040">
    <property type="entry name" value="Hydant_A_N"/>
</dbReference>
<sequence>MRIGVDTGGTFTDIVLMSDDGLIIQTHKRLSTPDDPSLAVIQGITELFSKINKAQPSDITVIHGSTVATNALLELRNIDNPPTAMIFTEGFTDTLAIARQTRPDLYAINPKRSNPPIPRSHCIAAPERLNFNGEIISPLSEQACKTMIDKLRDMQIQSVAICLLHSYANSIHEKLIAQAIANVLPNVHLTVSSELLPEYREYERASTCAINAVVAPTMNRYIKRLEEHFGSEQLRIMCSHGGILPAKAVRHHPVRTVLSGPAGGVQGAIHAGQLAGLNNLITFDMGGTSTDVSLIQDGKYKLSTEQTAAGLPVHLPMIDIHTVGAGGGSIAWIDKGGALRVGPRSAGADPGPASYGKQPTNNLTPTVTDAHILLGHIPEGTTLGNDITLNPSLAEKAISQIASKLSLTPHQTAEGILRIAEITMAKAVGQITLQQGHDPREYSLITFGGAGGFHACSLADQLGIKTVLLPPHPGLLSAVGMLSAKPIHHFSHTILQTIRTDDHGNYPDLLQHSRITNELTTLITQAHNALESENIPVKSHNIRPQIDLRYQGQSYEITVSLDTTDPIQAFELEHKRLYGYLAHSRPIEAVTLRVTATTSAPYTHQPTPLKQQLPDQPRTTPVIELGKPVCYTLLHREKLNANDVLPPHTILSEYSSTTVIPETWHGVVTDTGHIIIRKEDHS</sequence>